<dbReference type="PANTHER" id="PTHR43327:SF10">
    <property type="entry name" value="STOMATIN-LIKE PROTEIN 2, MITOCHONDRIAL"/>
    <property type="match status" value="1"/>
</dbReference>
<dbReference type="AlphaFoldDB" id="A0A9W4TPH7"/>
<dbReference type="Pfam" id="PF16200">
    <property type="entry name" value="Band_7_C"/>
    <property type="match status" value="1"/>
</dbReference>
<organism evidence="6 8">
    <name type="scientific">Commensalibacter communis</name>
    <dbReference type="NCBI Taxonomy" id="2972786"/>
    <lineage>
        <taxon>Bacteria</taxon>
        <taxon>Pseudomonadati</taxon>
        <taxon>Pseudomonadota</taxon>
        <taxon>Alphaproteobacteria</taxon>
        <taxon>Acetobacterales</taxon>
        <taxon>Acetobacteraceae</taxon>
    </lineage>
</organism>
<feature type="region of interest" description="Disordered" evidence="3">
    <location>
        <begin position="175"/>
        <end position="195"/>
    </location>
</feature>
<dbReference type="InterPro" id="IPR001107">
    <property type="entry name" value="Band_7"/>
</dbReference>
<keyword evidence="4" id="KW-1133">Transmembrane helix</keyword>
<dbReference type="Pfam" id="PF01145">
    <property type="entry name" value="Band_7"/>
    <property type="match status" value="1"/>
</dbReference>
<evidence type="ECO:0000256" key="1">
    <source>
        <dbReference type="ARBA" id="ARBA00004167"/>
    </source>
</evidence>
<evidence type="ECO:0000313" key="9">
    <source>
        <dbReference type="Proteomes" id="UP001154259"/>
    </source>
</evidence>
<dbReference type="InterPro" id="IPR001972">
    <property type="entry name" value="Stomatin_HflK_fam"/>
</dbReference>
<dbReference type="EMBL" id="CAMXCS010000001">
    <property type="protein sequence ID" value="CAI3934005.1"/>
    <property type="molecule type" value="Genomic_DNA"/>
</dbReference>
<feature type="region of interest" description="Disordered" evidence="3">
    <location>
        <begin position="313"/>
        <end position="335"/>
    </location>
</feature>
<keyword evidence="4" id="KW-0812">Transmembrane</keyword>
<dbReference type="GO" id="GO:0098552">
    <property type="term" value="C:side of membrane"/>
    <property type="evidence" value="ECO:0007669"/>
    <property type="project" value="UniProtKB-ARBA"/>
</dbReference>
<dbReference type="PANTHER" id="PTHR43327">
    <property type="entry name" value="STOMATIN-LIKE PROTEIN 2, MITOCHONDRIAL"/>
    <property type="match status" value="1"/>
</dbReference>
<evidence type="ECO:0000313" key="8">
    <source>
        <dbReference type="Proteomes" id="UP001154255"/>
    </source>
</evidence>
<dbReference type="InterPro" id="IPR050710">
    <property type="entry name" value="Band7/mec-2_domain"/>
</dbReference>
<evidence type="ECO:0000256" key="3">
    <source>
        <dbReference type="SAM" id="MobiDB-lite"/>
    </source>
</evidence>
<dbReference type="SMART" id="SM00244">
    <property type="entry name" value="PHB"/>
    <property type="match status" value="1"/>
</dbReference>
<feature type="compositionally biased region" description="Polar residues" evidence="3">
    <location>
        <begin position="318"/>
        <end position="335"/>
    </location>
</feature>
<dbReference type="EMBL" id="CAMXCM010000001">
    <property type="protein sequence ID" value="CAI3926982.1"/>
    <property type="molecule type" value="Genomic_DNA"/>
</dbReference>
<evidence type="ECO:0000313" key="6">
    <source>
        <dbReference type="EMBL" id="CAI3926982.1"/>
    </source>
</evidence>
<dbReference type="PRINTS" id="PR00721">
    <property type="entry name" value="STOMATIN"/>
</dbReference>
<comment type="similarity">
    <text evidence="2">Belongs to the band 7/mec-2 family.</text>
</comment>
<sequence>MISSGISTGLIAIIIILFAVVMTLFKGVRIVPQGQQWIIERLGKYKETLGAGLNIVVPYMDRVAYRLSNKDQILEVPSQDVITKDNAVVTVNAICFVKIADPQKAAYGVEDYEQATASLAMTSLRATIGKMDLDESLSSRDMIKAELLGVMSDQMTDWGLILRSIEIQDIAPSPSMQGAMEQQAAAERQRKATETRAAGNKQAAILEAEGIKQSTILRAEAEQESATRQAAAAISLAEGTKRANQLLAESISGEGGQAALNFQLATRYVDALSALSQSNNTKVVAMPSELSQSIGSLINAGVVLGTTAEVVADKKKQTQSQTSTNFPWNTENSST</sequence>
<dbReference type="Proteomes" id="UP001154259">
    <property type="component" value="Unassembled WGS sequence"/>
</dbReference>
<name>A0A9W4TPH7_9PROT</name>
<feature type="domain" description="Band 7" evidence="5">
    <location>
        <begin position="26"/>
        <end position="184"/>
    </location>
</feature>
<comment type="subcellular location">
    <subcellularLocation>
        <location evidence="1">Membrane</location>
        <topology evidence="1">Single-pass membrane protein</topology>
    </subcellularLocation>
</comment>
<proteinExistence type="inferred from homology"/>
<keyword evidence="4" id="KW-0472">Membrane</keyword>
<dbReference type="SUPFAM" id="SSF117892">
    <property type="entry name" value="Band 7/SPFH domain"/>
    <property type="match status" value="1"/>
</dbReference>
<dbReference type="CDD" id="cd08829">
    <property type="entry name" value="SPFH_paraslipin"/>
    <property type="match status" value="1"/>
</dbReference>
<evidence type="ECO:0000259" key="5">
    <source>
        <dbReference type="SMART" id="SM00244"/>
    </source>
</evidence>
<dbReference type="Proteomes" id="UP001154255">
    <property type="component" value="Unassembled WGS sequence"/>
</dbReference>
<evidence type="ECO:0000256" key="4">
    <source>
        <dbReference type="SAM" id="Phobius"/>
    </source>
</evidence>
<dbReference type="FunFam" id="3.30.479.30:FF:000004">
    <property type="entry name" value="Putative membrane protease family, stomatin"/>
    <property type="match status" value="1"/>
</dbReference>
<dbReference type="Gene3D" id="3.30.479.30">
    <property type="entry name" value="Band 7 domain"/>
    <property type="match status" value="1"/>
</dbReference>
<accession>A0A9W4TPH7</accession>
<dbReference type="InterPro" id="IPR032435">
    <property type="entry name" value="STML2-like_C"/>
</dbReference>
<evidence type="ECO:0000256" key="2">
    <source>
        <dbReference type="ARBA" id="ARBA00008164"/>
    </source>
</evidence>
<dbReference type="InterPro" id="IPR036013">
    <property type="entry name" value="Band_7/SPFH_dom_sf"/>
</dbReference>
<protein>
    <submittedName>
        <fullName evidence="6">Stomatin/prohibitin superfamily (HflC)</fullName>
    </submittedName>
</protein>
<reference evidence="6" key="1">
    <citation type="submission" date="2022-10" db="EMBL/GenBank/DDBJ databases">
        <authorList>
            <person name="Botero Cardona J."/>
        </authorList>
    </citation>
    <scope>NUCLEOTIDE SEQUENCE</scope>
    <source>
        <strain evidence="6">LMG 31819</strain>
        <strain evidence="7">R-53529</strain>
    </source>
</reference>
<keyword evidence="9" id="KW-1185">Reference proteome</keyword>
<gene>
    <name evidence="7" type="ORF">R53529_LOCUS699</name>
    <name evidence="6" type="ORF">R53530_LOCUS402</name>
</gene>
<comment type="caution">
    <text evidence="6">The sequence shown here is derived from an EMBL/GenBank/DDBJ whole genome shotgun (WGS) entry which is preliminary data.</text>
</comment>
<evidence type="ECO:0000313" key="7">
    <source>
        <dbReference type="EMBL" id="CAI3934005.1"/>
    </source>
</evidence>
<feature type="transmembrane region" description="Helical" evidence="4">
    <location>
        <begin position="6"/>
        <end position="25"/>
    </location>
</feature>
<dbReference type="GO" id="GO:0005886">
    <property type="term" value="C:plasma membrane"/>
    <property type="evidence" value="ECO:0007669"/>
    <property type="project" value="UniProtKB-ARBA"/>
</dbReference>
<dbReference type="RefSeq" id="WP_271789135.1">
    <property type="nucleotide sequence ID" value="NZ_CAMXCJ010000001.1"/>
</dbReference>